<dbReference type="FunFam" id="3.40.30.10:FF:000044">
    <property type="entry name" value="Glutathione S-transferase GSTU6"/>
    <property type="match status" value="1"/>
</dbReference>
<dbReference type="FunFam" id="1.20.1050.10:FF:000016">
    <property type="entry name" value="Glutathione S-transferase U9"/>
    <property type="match status" value="1"/>
</dbReference>
<dbReference type="InterPro" id="IPR036282">
    <property type="entry name" value="Glutathione-S-Trfase_C_sf"/>
</dbReference>
<dbReference type="OrthoDB" id="4951845at2759"/>
<evidence type="ECO:0000256" key="2">
    <source>
        <dbReference type="ARBA" id="ARBA00022679"/>
    </source>
</evidence>
<keyword evidence="2" id="KW-0808">Transferase</keyword>
<dbReference type="InterPro" id="IPR010987">
    <property type="entry name" value="Glutathione-S-Trfase_C-like"/>
</dbReference>
<accession>A0A8K0IM05</accession>
<dbReference type="PROSITE" id="PS50405">
    <property type="entry name" value="GST_CTER"/>
    <property type="match status" value="1"/>
</dbReference>
<dbReference type="PROSITE" id="PS50404">
    <property type="entry name" value="GST_NTER"/>
    <property type="match status" value="1"/>
</dbReference>
<dbReference type="Proteomes" id="UP000797356">
    <property type="component" value="Chromosome 10"/>
</dbReference>
<dbReference type="Pfam" id="PF00043">
    <property type="entry name" value="GST_C"/>
    <property type="match status" value="1"/>
</dbReference>
<evidence type="ECO:0000256" key="4">
    <source>
        <dbReference type="ARBA" id="ARBA00047960"/>
    </source>
</evidence>
<dbReference type="PANTHER" id="PTHR11260">
    <property type="entry name" value="GLUTATHIONE S-TRANSFERASE, GST, SUPERFAMILY, GST DOMAIN CONTAINING"/>
    <property type="match status" value="1"/>
</dbReference>
<dbReference type="InterPro" id="IPR045074">
    <property type="entry name" value="GST_C_Tau"/>
</dbReference>
<dbReference type="Gene3D" id="1.20.1050.10">
    <property type="match status" value="1"/>
</dbReference>
<dbReference type="CDD" id="cd03058">
    <property type="entry name" value="GST_N_Tau"/>
    <property type="match status" value="1"/>
</dbReference>
<evidence type="ECO:0000313" key="7">
    <source>
        <dbReference type="EMBL" id="KAG1362341.1"/>
    </source>
</evidence>
<dbReference type="GO" id="GO:0009407">
    <property type="term" value="P:toxin catabolic process"/>
    <property type="evidence" value="ECO:0007669"/>
    <property type="project" value="UniProtKB-ARBA"/>
</dbReference>
<dbReference type="PANTHER" id="PTHR11260:SF773">
    <property type="entry name" value="GLUTATHIONE S-TRANSFERASE U26"/>
    <property type="match status" value="1"/>
</dbReference>
<sequence>MAATGDEVKLLGFWASPFVKRVRIALNLKSVGYECLDEVLGSKSELLLKSNPVYKRIPVLIHEGKPICESMIIVEYVDEVWAGMGPSIVPSDPYDRAIARFWATYIDDKLPSAIRIILGKLEGNKAEAVEQMAAMLPLLEDAFKICSKGNDFFGGDTIGYLDIALGSFLGWVRAVEKIVGVELLDEKKTPLLVGWSERFCVDGAVMNVMPKADDLVEFSKVHM</sequence>
<dbReference type="GO" id="GO:0006749">
    <property type="term" value="P:glutathione metabolic process"/>
    <property type="evidence" value="ECO:0007669"/>
    <property type="project" value="InterPro"/>
</dbReference>
<dbReference type="SFLD" id="SFLDG00358">
    <property type="entry name" value="Main_(cytGST)"/>
    <property type="match status" value="1"/>
</dbReference>
<feature type="domain" description="GST C-terminal" evidence="6">
    <location>
        <begin position="92"/>
        <end position="218"/>
    </location>
</feature>
<dbReference type="AlphaFoldDB" id="A0A8K0IM05"/>
<evidence type="ECO:0000259" key="5">
    <source>
        <dbReference type="PROSITE" id="PS50404"/>
    </source>
</evidence>
<evidence type="ECO:0000256" key="1">
    <source>
        <dbReference type="ARBA" id="ARBA00012452"/>
    </source>
</evidence>
<dbReference type="InterPro" id="IPR036249">
    <property type="entry name" value="Thioredoxin-like_sf"/>
</dbReference>
<dbReference type="InterPro" id="IPR040079">
    <property type="entry name" value="Glutathione_S-Trfase"/>
</dbReference>
<dbReference type="SUPFAM" id="SSF52833">
    <property type="entry name" value="Thioredoxin-like"/>
    <property type="match status" value="1"/>
</dbReference>
<comment type="catalytic activity">
    <reaction evidence="4">
        <text>RX + glutathione = an S-substituted glutathione + a halide anion + H(+)</text>
        <dbReference type="Rhea" id="RHEA:16437"/>
        <dbReference type="ChEBI" id="CHEBI:15378"/>
        <dbReference type="ChEBI" id="CHEBI:16042"/>
        <dbReference type="ChEBI" id="CHEBI:17792"/>
        <dbReference type="ChEBI" id="CHEBI:57925"/>
        <dbReference type="ChEBI" id="CHEBI:90779"/>
        <dbReference type="EC" id="2.5.1.18"/>
    </reaction>
</comment>
<reference evidence="7" key="1">
    <citation type="journal article" date="2017" name="Gigascience">
        <title>The genome draft of coconut (Cocos nucifera).</title>
        <authorList>
            <person name="Xiao Y."/>
            <person name="Xu P."/>
            <person name="Fan H."/>
            <person name="Baudouin L."/>
            <person name="Xia W."/>
            <person name="Bocs S."/>
            <person name="Xu J."/>
            <person name="Li Q."/>
            <person name="Guo A."/>
            <person name="Zhou L."/>
            <person name="Li J."/>
            <person name="Wu Y."/>
            <person name="Ma Z."/>
            <person name="Armero A."/>
            <person name="Issali A.E."/>
            <person name="Liu N."/>
            <person name="Peng M."/>
            <person name="Yang Y."/>
        </authorList>
    </citation>
    <scope>NUCLEOTIDE SEQUENCE</scope>
    <source>
        <tissue evidence="7">Spear leaf of Hainan Tall coconut</tissue>
    </source>
</reference>
<dbReference type="GO" id="GO:0005737">
    <property type="term" value="C:cytoplasm"/>
    <property type="evidence" value="ECO:0007669"/>
    <property type="project" value="TreeGrafter"/>
</dbReference>
<dbReference type="Gene3D" id="3.40.30.10">
    <property type="entry name" value="Glutaredoxin"/>
    <property type="match status" value="1"/>
</dbReference>
<dbReference type="Pfam" id="PF02798">
    <property type="entry name" value="GST_N"/>
    <property type="match status" value="1"/>
</dbReference>
<dbReference type="SUPFAM" id="SSF47616">
    <property type="entry name" value="GST C-terminal domain-like"/>
    <property type="match status" value="1"/>
</dbReference>
<dbReference type="InterPro" id="IPR004045">
    <property type="entry name" value="Glutathione_S-Trfase_N"/>
</dbReference>
<dbReference type="SFLD" id="SFLDS00019">
    <property type="entry name" value="Glutathione_Transferase_(cytos"/>
    <property type="match status" value="1"/>
</dbReference>
<organism evidence="7 8">
    <name type="scientific">Cocos nucifera</name>
    <name type="common">Coconut palm</name>
    <dbReference type="NCBI Taxonomy" id="13894"/>
    <lineage>
        <taxon>Eukaryota</taxon>
        <taxon>Viridiplantae</taxon>
        <taxon>Streptophyta</taxon>
        <taxon>Embryophyta</taxon>
        <taxon>Tracheophyta</taxon>
        <taxon>Spermatophyta</taxon>
        <taxon>Magnoliopsida</taxon>
        <taxon>Liliopsida</taxon>
        <taxon>Arecaceae</taxon>
        <taxon>Arecoideae</taxon>
        <taxon>Cocoseae</taxon>
        <taxon>Attaleinae</taxon>
        <taxon>Cocos</taxon>
    </lineage>
</organism>
<dbReference type="SFLD" id="SFLDG01152">
    <property type="entry name" value="Main.3:_Omega-_and_Tau-like"/>
    <property type="match status" value="1"/>
</dbReference>
<evidence type="ECO:0000259" key="6">
    <source>
        <dbReference type="PROSITE" id="PS50405"/>
    </source>
</evidence>
<evidence type="ECO:0000256" key="3">
    <source>
        <dbReference type="ARBA" id="ARBA00025743"/>
    </source>
</evidence>
<dbReference type="InterPro" id="IPR004046">
    <property type="entry name" value="GST_C"/>
</dbReference>
<comment type="caution">
    <text evidence="7">The sequence shown here is derived from an EMBL/GenBank/DDBJ whole genome shotgun (WGS) entry which is preliminary data.</text>
</comment>
<dbReference type="GO" id="GO:0004364">
    <property type="term" value="F:glutathione transferase activity"/>
    <property type="evidence" value="ECO:0007669"/>
    <property type="project" value="UniProtKB-EC"/>
</dbReference>
<gene>
    <name evidence="7" type="ORF">COCNU_10G005600</name>
</gene>
<dbReference type="EC" id="2.5.1.18" evidence="1"/>
<dbReference type="CDD" id="cd03185">
    <property type="entry name" value="GST_C_Tau"/>
    <property type="match status" value="1"/>
</dbReference>
<name>A0A8K0IM05_COCNU</name>
<proteinExistence type="inferred from homology"/>
<comment type="similarity">
    <text evidence="3">Belongs to the GST superfamily. Tau family.</text>
</comment>
<dbReference type="EMBL" id="CM017881">
    <property type="protein sequence ID" value="KAG1362341.1"/>
    <property type="molecule type" value="Genomic_DNA"/>
</dbReference>
<dbReference type="InterPro" id="IPR045073">
    <property type="entry name" value="Omega/Tau-like"/>
</dbReference>
<keyword evidence="8" id="KW-1185">Reference proteome</keyword>
<evidence type="ECO:0000313" key="8">
    <source>
        <dbReference type="Proteomes" id="UP000797356"/>
    </source>
</evidence>
<reference evidence="7" key="2">
    <citation type="submission" date="2019-07" db="EMBL/GenBank/DDBJ databases">
        <authorList>
            <person name="Yang Y."/>
            <person name="Bocs S."/>
            <person name="Baudouin L."/>
        </authorList>
    </citation>
    <scope>NUCLEOTIDE SEQUENCE</scope>
    <source>
        <tissue evidence="7">Spear leaf of Hainan Tall coconut</tissue>
    </source>
</reference>
<protein>
    <recommendedName>
        <fullName evidence="1">glutathione transferase</fullName>
        <ecNumber evidence="1">2.5.1.18</ecNumber>
    </recommendedName>
</protein>
<feature type="domain" description="GST N-terminal" evidence="5">
    <location>
        <begin position="6"/>
        <end position="85"/>
    </location>
</feature>